<protein>
    <submittedName>
        <fullName evidence="4">Uncharacterized protein</fullName>
    </submittedName>
</protein>
<dbReference type="EMBL" id="JAGRRH010000004">
    <property type="protein sequence ID" value="KAG7371527.1"/>
    <property type="molecule type" value="Genomic_DNA"/>
</dbReference>
<accession>A0A9K3M0J1</accession>
<sequence>MLATNASLGKDDRTATPEVQRPPTRRWRRRKRTEQNHDNSIPIASASGIVEEPGKVDSKSYSWKNMARLIVESFIHSFSQERVRPSRGTYALNI</sequence>
<evidence type="ECO:0000313" key="2">
    <source>
        <dbReference type="EMBL" id="KAG7339155.1"/>
    </source>
</evidence>
<evidence type="ECO:0000313" key="4">
    <source>
        <dbReference type="EMBL" id="KAG7371529.1"/>
    </source>
</evidence>
<dbReference type="EMBL" id="JAGRRH010000040">
    <property type="protein sequence ID" value="KAG7339155.1"/>
    <property type="molecule type" value="Genomic_DNA"/>
</dbReference>
<name>A0A9K3M0J1_9STRA</name>
<gene>
    <name evidence="3" type="ORF">IV203_020097</name>
    <name evidence="4" type="ORF">IV203_020099</name>
    <name evidence="2" type="ORF">IV203_020467</name>
</gene>
<evidence type="ECO:0000313" key="5">
    <source>
        <dbReference type="Proteomes" id="UP000693970"/>
    </source>
</evidence>
<feature type="region of interest" description="Disordered" evidence="1">
    <location>
        <begin position="1"/>
        <end position="56"/>
    </location>
</feature>
<keyword evidence="5" id="KW-1185">Reference proteome</keyword>
<dbReference type="Proteomes" id="UP000693970">
    <property type="component" value="Unassembled WGS sequence"/>
</dbReference>
<evidence type="ECO:0000256" key="1">
    <source>
        <dbReference type="SAM" id="MobiDB-lite"/>
    </source>
</evidence>
<dbReference type="EMBL" id="JAGRRH010000004">
    <property type="protein sequence ID" value="KAG7371529.1"/>
    <property type="molecule type" value="Genomic_DNA"/>
</dbReference>
<feature type="compositionally biased region" description="Basic residues" evidence="1">
    <location>
        <begin position="23"/>
        <end position="32"/>
    </location>
</feature>
<proteinExistence type="predicted"/>
<reference evidence="4" key="1">
    <citation type="journal article" date="2021" name="Sci. Rep.">
        <title>Diploid genomic architecture of Nitzschia inconspicua, an elite biomass production diatom.</title>
        <authorList>
            <person name="Oliver A."/>
            <person name="Podell S."/>
            <person name="Pinowska A."/>
            <person name="Traller J.C."/>
            <person name="Smith S.R."/>
            <person name="McClure R."/>
            <person name="Beliaev A."/>
            <person name="Bohutskyi P."/>
            <person name="Hill E.A."/>
            <person name="Rabines A."/>
            <person name="Zheng H."/>
            <person name="Allen L.Z."/>
            <person name="Kuo A."/>
            <person name="Grigoriev I.V."/>
            <person name="Allen A.E."/>
            <person name="Hazlebeck D."/>
            <person name="Allen E.E."/>
        </authorList>
    </citation>
    <scope>NUCLEOTIDE SEQUENCE</scope>
    <source>
        <strain evidence="4">Hildebrandi</strain>
    </source>
</reference>
<evidence type="ECO:0000313" key="3">
    <source>
        <dbReference type="EMBL" id="KAG7371527.1"/>
    </source>
</evidence>
<organism evidence="4 5">
    <name type="scientific">Nitzschia inconspicua</name>
    <dbReference type="NCBI Taxonomy" id="303405"/>
    <lineage>
        <taxon>Eukaryota</taxon>
        <taxon>Sar</taxon>
        <taxon>Stramenopiles</taxon>
        <taxon>Ochrophyta</taxon>
        <taxon>Bacillariophyta</taxon>
        <taxon>Bacillariophyceae</taxon>
        <taxon>Bacillariophycidae</taxon>
        <taxon>Bacillariales</taxon>
        <taxon>Bacillariaceae</taxon>
        <taxon>Nitzschia</taxon>
    </lineage>
</organism>
<dbReference type="AlphaFoldDB" id="A0A9K3M0J1"/>
<comment type="caution">
    <text evidence="4">The sequence shown here is derived from an EMBL/GenBank/DDBJ whole genome shotgun (WGS) entry which is preliminary data.</text>
</comment>
<reference evidence="4" key="2">
    <citation type="submission" date="2021-04" db="EMBL/GenBank/DDBJ databases">
        <authorList>
            <person name="Podell S."/>
        </authorList>
    </citation>
    <scope>NUCLEOTIDE SEQUENCE</scope>
    <source>
        <strain evidence="4">Hildebrandi</strain>
    </source>
</reference>